<proteinExistence type="predicted"/>
<dbReference type="AlphaFoldDB" id="A0AA47N637"/>
<gene>
    <name evidence="1" type="ORF">N1851_005232</name>
</gene>
<sequence length="107" mass="12037">MDEETHFKYFRMSAGKFDELLRRVLPHINNQGTHRMPVDAAQRLAVTLRILASGANQQTVAVSFRLGSSTVSKIVSEVCKALWMALQPDFLPCPSTSQWKAIAADFW</sequence>
<keyword evidence="2" id="KW-1185">Reference proteome</keyword>
<evidence type="ECO:0000313" key="2">
    <source>
        <dbReference type="Proteomes" id="UP001174136"/>
    </source>
</evidence>
<comment type="caution">
    <text evidence="1">The sequence shown here is derived from an EMBL/GenBank/DDBJ whole genome shotgun (WGS) entry which is preliminary data.</text>
</comment>
<evidence type="ECO:0008006" key="3">
    <source>
        <dbReference type="Google" id="ProtNLM"/>
    </source>
</evidence>
<reference evidence="1" key="1">
    <citation type="journal article" date="2023" name="Front. Mar. Sci.">
        <title>A new Merluccius polli reference genome to investigate the effects of global change in West African waters.</title>
        <authorList>
            <person name="Mateo J.L."/>
            <person name="Blanco-Fernandez C."/>
            <person name="Garcia-Vazquez E."/>
            <person name="Machado-Schiaffino G."/>
        </authorList>
    </citation>
    <scope>NUCLEOTIDE SEQUENCE</scope>
    <source>
        <strain evidence="1">C29</strain>
        <tissue evidence="1">Fin</tissue>
    </source>
</reference>
<name>A0AA47N637_MERPO</name>
<dbReference type="Proteomes" id="UP001174136">
    <property type="component" value="Unassembled WGS sequence"/>
</dbReference>
<protein>
    <recommendedName>
        <fullName evidence="3">Transposase Helix-turn-helix domain-containing protein</fullName>
    </recommendedName>
</protein>
<accession>A0AA47N637</accession>
<organism evidence="1 2">
    <name type="scientific">Merluccius polli</name>
    <name type="common">Benguela hake</name>
    <name type="synonym">Merluccius cadenati</name>
    <dbReference type="NCBI Taxonomy" id="89951"/>
    <lineage>
        <taxon>Eukaryota</taxon>
        <taxon>Metazoa</taxon>
        <taxon>Chordata</taxon>
        <taxon>Craniata</taxon>
        <taxon>Vertebrata</taxon>
        <taxon>Euteleostomi</taxon>
        <taxon>Actinopterygii</taxon>
        <taxon>Neopterygii</taxon>
        <taxon>Teleostei</taxon>
        <taxon>Neoteleostei</taxon>
        <taxon>Acanthomorphata</taxon>
        <taxon>Zeiogadaria</taxon>
        <taxon>Gadariae</taxon>
        <taxon>Gadiformes</taxon>
        <taxon>Gadoidei</taxon>
        <taxon>Merlucciidae</taxon>
        <taxon>Merluccius</taxon>
    </lineage>
</organism>
<evidence type="ECO:0000313" key="1">
    <source>
        <dbReference type="EMBL" id="KAK0153098.1"/>
    </source>
</evidence>
<dbReference type="EMBL" id="JAOPHQ010000867">
    <property type="protein sequence ID" value="KAK0153098.1"/>
    <property type="molecule type" value="Genomic_DNA"/>
</dbReference>